<dbReference type="AlphaFoldDB" id="A0A173LW91"/>
<dbReference type="GO" id="GO:0006208">
    <property type="term" value="P:pyrimidine nucleobase catabolic process"/>
    <property type="evidence" value="ECO:0007669"/>
    <property type="project" value="TreeGrafter"/>
</dbReference>
<accession>A0A173LW91</accession>
<evidence type="ECO:0000313" key="3">
    <source>
        <dbReference type="Proteomes" id="UP000243847"/>
    </source>
</evidence>
<evidence type="ECO:0000256" key="1">
    <source>
        <dbReference type="ARBA" id="ARBA00023002"/>
    </source>
</evidence>
<dbReference type="RefSeq" id="WP_231951779.1">
    <property type="nucleotide sequence ID" value="NZ_AP017457.1"/>
</dbReference>
<dbReference type="GeneID" id="80451443"/>
<organism evidence="2 3">
    <name type="scientific">Aurantimicrobium minutum</name>
    <dbReference type="NCBI Taxonomy" id="708131"/>
    <lineage>
        <taxon>Bacteria</taxon>
        <taxon>Bacillati</taxon>
        <taxon>Actinomycetota</taxon>
        <taxon>Actinomycetes</taxon>
        <taxon>Micrococcales</taxon>
        <taxon>Microbacteriaceae</taxon>
        <taxon>Aurantimicrobium</taxon>
    </lineage>
</organism>
<dbReference type="InterPro" id="IPR050268">
    <property type="entry name" value="NADH-dep_flavin_reductase"/>
</dbReference>
<dbReference type="PANTHER" id="PTHR30466">
    <property type="entry name" value="FLAVIN REDUCTASE"/>
    <property type="match status" value="1"/>
</dbReference>
<dbReference type="Pfam" id="PF01613">
    <property type="entry name" value="Flavin_Reduct"/>
    <property type="match status" value="1"/>
</dbReference>
<dbReference type="KEGG" id="amin:AUMI_12590"/>
<evidence type="ECO:0000313" key="2">
    <source>
        <dbReference type="EMBL" id="BAU98801.1"/>
    </source>
</evidence>
<dbReference type="SMART" id="SM00903">
    <property type="entry name" value="Flavin_Reduct"/>
    <property type="match status" value="1"/>
</dbReference>
<dbReference type="EMBL" id="AP017457">
    <property type="protein sequence ID" value="BAU98801.1"/>
    <property type="molecule type" value="Genomic_DNA"/>
</dbReference>
<sequence length="198" mass="21000">MTHSMPSENLPIIHDGIIDPPHDVEVLSADEFKLAFRNHPAGVAIVTADAGNGPVAMTVTSVFSVSAEPPLLVFSASAQSSATPTITEAKTVVVHLLGADQLHLAKLAATSGANRFPEDIPLEKLPTGETVYSEAHAWIRGRTVNKLKAGNSTVFLIEALEAKTPEAGSAELDASSAHPLVYHNRTWHKLDSNSKLEA</sequence>
<name>A0A173LW91_9MICO</name>
<reference evidence="2 3" key="1">
    <citation type="journal article" date="2016" name="Genome Announc.">
        <title>Complete Genome Sequence of Aurantimicrobium minutum Type Strain KNCT, a Planktonic Ultramicrobacterium Isolated from River Water.</title>
        <authorList>
            <person name="Nakai R."/>
            <person name="Fujisawa T."/>
            <person name="Nakamura Y."/>
            <person name="Nishide H."/>
            <person name="Uchiyama I."/>
            <person name="Baba T."/>
            <person name="Toyoda A."/>
            <person name="Fujiyama A."/>
            <person name="Naganuma T."/>
            <person name="Niki H."/>
        </authorList>
    </citation>
    <scope>NUCLEOTIDE SEQUENCE [LARGE SCALE GENOMIC DNA]</scope>
    <source>
        <strain evidence="2 3">KNC</strain>
    </source>
</reference>
<protein>
    <submittedName>
        <fullName evidence="2">Flavin reductase-like protein</fullName>
    </submittedName>
</protein>
<dbReference type="Proteomes" id="UP000243847">
    <property type="component" value="Chromosome sequence1"/>
</dbReference>
<dbReference type="PANTHER" id="PTHR30466:SF1">
    <property type="entry name" value="FMN REDUCTASE (NADH) RUTF"/>
    <property type="match status" value="1"/>
</dbReference>
<dbReference type="GO" id="GO:0042602">
    <property type="term" value="F:riboflavin reductase (NADPH) activity"/>
    <property type="evidence" value="ECO:0007669"/>
    <property type="project" value="TreeGrafter"/>
</dbReference>
<proteinExistence type="predicted"/>
<dbReference type="SUPFAM" id="SSF50475">
    <property type="entry name" value="FMN-binding split barrel"/>
    <property type="match status" value="1"/>
</dbReference>
<dbReference type="InterPro" id="IPR002563">
    <property type="entry name" value="Flavin_Rdtase-like_dom"/>
</dbReference>
<dbReference type="GO" id="GO:0010181">
    <property type="term" value="F:FMN binding"/>
    <property type="evidence" value="ECO:0007669"/>
    <property type="project" value="InterPro"/>
</dbReference>
<gene>
    <name evidence="2" type="ORF">AUMI_12590</name>
</gene>
<keyword evidence="1" id="KW-0560">Oxidoreductase</keyword>
<dbReference type="Gene3D" id="2.30.110.10">
    <property type="entry name" value="Electron Transport, Fmn-binding Protein, Chain A"/>
    <property type="match status" value="1"/>
</dbReference>
<dbReference type="InterPro" id="IPR012349">
    <property type="entry name" value="Split_barrel_FMN-bd"/>
</dbReference>